<comment type="function">
    <text evidence="1">Thiol-specific peroxidase that catalyzes the reduction of hydrogen peroxide and organic hydroperoxides to water and alcohols, respectively. Plays a role in cell protection against oxidative stress by detoxifying peroxides and as sensor of hydrogen peroxide-mediated signaling events.</text>
</comment>
<accession>A0A387G3T0</accession>
<evidence type="ECO:0000256" key="3">
    <source>
        <dbReference type="ARBA" id="ARBA00022559"/>
    </source>
</evidence>
<dbReference type="Proteomes" id="UP000282195">
    <property type="component" value="Plasmid pRCCGE525c"/>
</dbReference>
<comment type="catalytic activity">
    <reaction evidence="11">
        <text>a hydroperoxide + [thioredoxin]-dithiol = an alcohol + [thioredoxin]-disulfide + H2O</text>
        <dbReference type="Rhea" id="RHEA:62620"/>
        <dbReference type="Rhea" id="RHEA-COMP:10698"/>
        <dbReference type="Rhea" id="RHEA-COMP:10700"/>
        <dbReference type="ChEBI" id="CHEBI:15377"/>
        <dbReference type="ChEBI" id="CHEBI:29950"/>
        <dbReference type="ChEBI" id="CHEBI:30879"/>
        <dbReference type="ChEBI" id="CHEBI:35924"/>
        <dbReference type="ChEBI" id="CHEBI:50058"/>
        <dbReference type="EC" id="1.11.1.24"/>
    </reaction>
</comment>
<keyword evidence="5" id="KW-0560">Oxidoreductase</keyword>
<sequence>MNADITTALAQAAEYLKASGQTEKALAAGRRAPDFCLPDQDGVKTSSASILRRGPLLLIFCSGGWCPGCILGLRALEEVRPLIEARGASLAAISQQTIGENARTRRTAQLSLPILSDKGGKVAQQFGVRWRIPELLQTLHLKSGIDLPSLHGEDSWTLPIPARFVVDQRGIIVYSEVDPDQTHRSNPSDLLPILDRVRSARGV</sequence>
<dbReference type="EMBL" id="CP032695">
    <property type="protein sequence ID" value="AYG62256.1"/>
    <property type="molecule type" value="Genomic_DNA"/>
</dbReference>
<feature type="domain" description="Thioredoxin" evidence="12">
    <location>
        <begin position="26"/>
        <end position="199"/>
    </location>
</feature>
<evidence type="ECO:0000313" key="13">
    <source>
        <dbReference type="EMBL" id="AYG62256.1"/>
    </source>
</evidence>
<evidence type="ECO:0000256" key="10">
    <source>
        <dbReference type="ARBA" id="ARBA00042639"/>
    </source>
</evidence>
<dbReference type="PANTHER" id="PTHR42801:SF7">
    <property type="entry name" value="SLL1159 PROTEIN"/>
    <property type="match status" value="1"/>
</dbReference>
<dbReference type="Pfam" id="PF00578">
    <property type="entry name" value="AhpC-TSA"/>
    <property type="match status" value="1"/>
</dbReference>
<geneLocation type="plasmid" evidence="14">
    <name>prccge525c</name>
</geneLocation>
<evidence type="ECO:0000256" key="9">
    <source>
        <dbReference type="ARBA" id="ARBA00038489"/>
    </source>
</evidence>
<dbReference type="Gene3D" id="3.40.30.10">
    <property type="entry name" value="Glutaredoxin"/>
    <property type="match status" value="1"/>
</dbReference>
<evidence type="ECO:0000259" key="12">
    <source>
        <dbReference type="PROSITE" id="PS51352"/>
    </source>
</evidence>
<name>A0A387G3T0_9HYPH</name>
<evidence type="ECO:0000256" key="8">
    <source>
        <dbReference type="ARBA" id="ARBA00032824"/>
    </source>
</evidence>
<dbReference type="EC" id="1.11.1.24" evidence="2"/>
<keyword evidence="4" id="KW-0049">Antioxidant</keyword>
<evidence type="ECO:0000256" key="2">
    <source>
        <dbReference type="ARBA" id="ARBA00013017"/>
    </source>
</evidence>
<evidence type="ECO:0000313" key="14">
    <source>
        <dbReference type="Proteomes" id="UP000282195"/>
    </source>
</evidence>
<protein>
    <recommendedName>
        <fullName evidence="2">thioredoxin-dependent peroxiredoxin</fullName>
        <ecNumber evidence="2">1.11.1.24</ecNumber>
    </recommendedName>
    <alternativeName>
        <fullName evidence="8">Thioredoxin peroxidase</fullName>
    </alternativeName>
    <alternativeName>
        <fullName evidence="10">Thioredoxin-dependent peroxiredoxin Bcp</fullName>
    </alternativeName>
</protein>
<proteinExistence type="inferred from homology"/>
<dbReference type="InterPro" id="IPR000866">
    <property type="entry name" value="AhpC/TSA"/>
</dbReference>
<dbReference type="InterPro" id="IPR036249">
    <property type="entry name" value="Thioredoxin-like_sf"/>
</dbReference>
<dbReference type="InterPro" id="IPR050924">
    <property type="entry name" value="Peroxiredoxin_BCP/PrxQ"/>
</dbReference>
<keyword evidence="14" id="KW-1185">Reference proteome</keyword>
<dbReference type="SUPFAM" id="SSF52833">
    <property type="entry name" value="Thioredoxin-like"/>
    <property type="match status" value="1"/>
</dbReference>
<reference evidence="13 14" key="1">
    <citation type="submission" date="2018-10" db="EMBL/GenBank/DDBJ databases">
        <title>Rhizobium etli, R. leguminosarum and a new Rhizobium genospecies from Phaseolus dumosus.</title>
        <authorList>
            <person name="Ramirez-Puebla S.T."/>
            <person name="Rogel-Hernandez M.A."/>
            <person name="Guerrero G."/>
            <person name="Ormeno-Orrillo E."/>
            <person name="Martinez-Romero J.C."/>
            <person name="Negrete-Yankelevich S."/>
            <person name="Martinez-Romero E."/>
        </authorList>
    </citation>
    <scope>NUCLEOTIDE SEQUENCE [LARGE SCALE GENOMIC DNA]</scope>
    <source>
        <strain evidence="13 14">CCGE525</strain>
        <plasmid evidence="14">prccge525c</plasmid>
    </source>
</reference>
<evidence type="ECO:0000256" key="7">
    <source>
        <dbReference type="ARBA" id="ARBA00023284"/>
    </source>
</evidence>
<keyword evidence="7" id="KW-0676">Redox-active center</keyword>
<evidence type="ECO:0000256" key="11">
    <source>
        <dbReference type="ARBA" id="ARBA00049091"/>
    </source>
</evidence>
<dbReference type="AlphaFoldDB" id="A0A387G3T0"/>
<keyword evidence="3" id="KW-0575">Peroxidase</keyword>
<evidence type="ECO:0000256" key="5">
    <source>
        <dbReference type="ARBA" id="ARBA00023002"/>
    </source>
</evidence>
<dbReference type="PROSITE" id="PS51352">
    <property type="entry name" value="THIOREDOXIN_2"/>
    <property type="match status" value="1"/>
</dbReference>
<evidence type="ECO:0000256" key="4">
    <source>
        <dbReference type="ARBA" id="ARBA00022862"/>
    </source>
</evidence>
<dbReference type="KEGG" id="rjg:CCGE525_25935"/>
<comment type="similarity">
    <text evidence="9">Belongs to the peroxiredoxin family. BCP/PrxQ subfamily.</text>
</comment>
<organism evidence="13 14">
    <name type="scientific">Rhizobium jaguaris</name>
    <dbReference type="NCBI Taxonomy" id="1312183"/>
    <lineage>
        <taxon>Bacteria</taxon>
        <taxon>Pseudomonadati</taxon>
        <taxon>Pseudomonadota</taxon>
        <taxon>Alphaproteobacteria</taxon>
        <taxon>Hyphomicrobiales</taxon>
        <taxon>Rhizobiaceae</taxon>
        <taxon>Rhizobium/Agrobacterium group</taxon>
        <taxon>Rhizobium</taxon>
    </lineage>
</organism>
<evidence type="ECO:0000256" key="6">
    <source>
        <dbReference type="ARBA" id="ARBA00023157"/>
    </source>
</evidence>
<dbReference type="RefSeq" id="WP_120707188.1">
    <property type="nucleotide sequence ID" value="NZ_CP032695.1"/>
</dbReference>
<gene>
    <name evidence="13" type="ORF">CCGE525_25935</name>
</gene>
<dbReference type="CDD" id="cd02970">
    <property type="entry name" value="PRX_like2"/>
    <property type="match status" value="1"/>
</dbReference>
<dbReference type="PANTHER" id="PTHR42801">
    <property type="entry name" value="THIOREDOXIN-DEPENDENT PEROXIDE REDUCTASE"/>
    <property type="match status" value="1"/>
</dbReference>
<dbReference type="GO" id="GO:0045454">
    <property type="term" value="P:cell redox homeostasis"/>
    <property type="evidence" value="ECO:0007669"/>
    <property type="project" value="TreeGrafter"/>
</dbReference>
<evidence type="ECO:0000256" key="1">
    <source>
        <dbReference type="ARBA" id="ARBA00003330"/>
    </source>
</evidence>
<keyword evidence="13" id="KW-0614">Plasmid</keyword>
<dbReference type="GO" id="GO:0034599">
    <property type="term" value="P:cellular response to oxidative stress"/>
    <property type="evidence" value="ECO:0007669"/>
    <property type="project" value="TreeGrafter"/>
</dbReference>
<dbReference type="InterPro" id="IPR013766">
    <property type="entry name" value="Thioredoxin_domain"/>
</dbReference>
<dbReference type="GO" id="GO:0008379">
    <property type="term" value="F:thioredoxin peroxidase activity"/>
    <property type="evidence" value="ECO:0007669"/>
    <property type="project" value="TreeGrafter"/>
</dbReference>
<keyword evidence="6" id="KW-1015">Disulfide bond</keyword>
<dbReference type="OrthoDB" id="9809746at2"/>
<dbReference type="GO" id="GO:0005737">
    <property type="term" value="C:cytoplasm"/>
    <property type="evidence" value="ECO:0007669"/>
    <property type="project" value="TreeGrafter"/>
</dbReference>